<dbReference type="AlphaFoldDB" id="A0A1R1Y8W4"/>
<name>A0A1R1Y8W4_9FUNG</name>
<dbReference type="Proteomes" id="UP000187283">
    <property type="component" value="Unassembled WGS sequence"/>
</dbReference>
<protein>
    <submittedName>
        <fullName evidence="1">Uncharacterized protein</fullName>
    </submittedName>
</protein>
<reference evidence="1 2" key="1">
    <citation type="submission" date="2017-01" db="EMBL/GenBank/DDBJ databases">
        <authorList>
            <person name="Mah S.A."/>
            <person name="Swanson W.J."/>
            <person name="Moy G.W."/>
            <person name="Vacquier V.D."/>
        </authorList>
    </citation>
    <scope>NUCLEOTIDE SEQUENCE [LARGE SCALE GENOMIC DNA]</scope>
    <source>
        <strain evidence="1 2">GSMNP</strain>
    </source>
</reference>
<sequence length="123" mass="14560">MRKRRDNRVATNDSIVFDENAVFNNTEPSDIAIFAYSDMRADRRSLDNRIFAYFSIVSDFHRKVLELAFEYPVWRFKQRVLCKHTVPTYRKRGLFGKGLTPLQITSHHTALLDYRLLVNLSYL</sequence>
<keyword evidence="2" id="KW-1185">Reference proteome</keyword>
<comment type="caution">
    <text evidence="1">The sequence shown here is derived from an EMBL/GenBank/DDBJ whole genome shotgun (WGS) entry which is preliminary data.</text>
</comment>
<evidence type="ECO:0000313" key="1">
    <source>
        <dbReference type="EMBL" id="OMJ23349.1"/>
    </source>
</evidence>
<gene>
    <name evidence="1" type="ORF">AYI70_g2314</name>
</gene>
<evidence type="ECO:0000313" key="2">
    <source>
        <dbReference type="Proteomes" id="UP000187283"/>
    </source>
</evidence>
<proteinExistence type="predicted"/>
<accession>A0A1R1Y8W4</accession>
<dbReference type="EMBL" id="LSSN01000555">
    <property type="protein sequence ID" value="OMJ23349.1"/>
    <property type="molecule type" value="Genomic_DNA"/>
</dbReference>
<organism evidence="1 2">
    <name type="scientific">Smittium culicis</name>
    <dbReference type="NCBI Taxonomy" id="133412"/>
    <lineage>
        <taxon>Eukaryota</taxon>
        <taxon>Fungi</taxon>
        <taxon>Fungi incertae sedis</taxon>
        <taxon>Zoopagomycota</taxon>
        <taxon>Kickxellomycotina</taxon>
        <taxon>Harpellomycetes</taxon>
        <taxon>Harpellales</taxon>
        <taxon>Legeriomycetaceae</taxon>
        <taxon>Smittium</taxon>
    </lineage>
</organism>